<dbReference type="Gene3D" id="1.20.1070.10">
    <property type="entry name" value="Rhodopsin 7-helix transmembrane proteins"/>
    <property type="match status" value="1"/>
</dbReference>
<protein>
    <submittedName>
        <fullName evidence="11">Putative G-protein coupled receptor 83-like protein</fullName>
    </submittedName>
</protein>
<dbReference type="InterPro" id="IPR000276">
    <property type="entry name" value="GPCR_Rhodpsn"/>
</dbReference>
<feature type="transmembrane region" description="Helical" evidence="9">
    <location>
        <begin position="123"/>
        <end position="147"/>
    </location>
</feature>
<reference evidence="11 12" key="1">
    <citation type="journal article" date="2018" name="Gigascience">
        <title>Genomes of trombidid mites reveal novel predicted allergens and laterally-transferred genes associated with secondary metabolism.</title>
        <authorList>
            <person name="Dong X."/>
            <person name="Chaisiri K."/>
            <person name="Xia D."/>
            <person name="Armstrong S.D."/>
            <person name="Fang Y."/>
            <person name="Donnelly M.J."/>
            <person name="Kadowaki T."/>
            <person name="McGarry J.W."/>
            <person name="Darby A.C."/>
            <person name="Makepeace B.L."/>
        </authorList>
    </citation>
    <scope>NUCLEOTIDE SEQUENCE [LARGE SCALE GENOMIC DNA]</scope>
    <source>
        <strain evidence="11">UoL-UT</strain>
    </source>
</reference>
<dbReference type="EMBL" id="NCKV01031865">
    <property type="protein sequence ID" value="RWS18969.1"/>
    <property type="molecule type" value="Genomic_DNA"/>
</dbReference>
<dbReference type="PANTHER" id="PTHR24235:SF29">
    <property type="entry name" value="GH23382P"/>
    <property type="match status" value="1"/>
</dbReference>
<feature type="transmembrane region" description="Helical" evidence="9">
    <location>
        <begin position="78"/>
        <end position="103"/>
    </location>
</feature>
<keyword evidence="12" id="KW-1185">Reference proteome</keyword>
<dbReference type="PRINTS" id="PR00237">
    <property type="entry name" value="GPCRRHODOPSN"/>
</dbReference>
<evidence type="ECO:0000256" key="8">
    <source>
        <dbReference type="ARBA" id="ARBA00023224"/>
    </source>
</evidence>
<evidence type="ECO:0000256" key="1">
    <source>
        <dbReference type="ARBA" id="ARBA00004141"/>
    </source>
</evidence>
<dbReference type="GO" id="GO:0004930">
    <property type="term" value="F:G protein-coupled receptor activity"/>
    <property type="evidence" value="ECO:0007669"/>
    <property type="project" value="UniProtKB-KW"/>
</dbReference>
<evidence type="ECO:0000313" key="11">
    <source>
        <dbReference type="EMBL" id="RWS18969.1"/>
    </source>
</evidence>
<dbReference type="AlphaFoldDB" id="A0A443RV98"/>
<dbReference type="STRING" id="299467.A0A443RV98"/>
<keyword evidence="6 9" id="KW-0472">Membrane</keyword>
<dbReference type="VEuPathDB" id="VectorBase:LDEU013071"/>
<evidence type="ECO:0000256" key="3">
    <source>
        <dbReference type="ARBA" id="ARBA00022692"/>
    </source>
</evidence>
<keyword evidence="8" id="KW-0807">Transducer</keyword>
<accession>A0A443RV98</accession>
<dbReference type="Pfam" id="PF00001">
    <property type="entry name" value="7tm_1"/>
    <property type="match status" value="1"/>
</dbReference>
<evidence type="ECO:0000256" key="4">
    <source>
        <dbReference type="ARBA" id="ARBA00022989"/>
    </source>
</evidence>
<comment type="similarity">
    <text evidence="2">Belongs to the G-protein coupled receptor 1 family.</text>
</comment>
<dbReference type="Proteomes" id="UP000288716">
    <property type="component" value="Unassembled WGS sequence"/>
</dbReference>
<feature type="transmembrane region" description="Helical" evidence="9">
    <location>
        <begin position="26"/>
        <end position="48"/>
    </location>
</feature>
<evidence type="ECO:0000256" key="9">
    <source>
        <dbReference type="SAM" id="Phobius"/>
    </source>
</evidence>
<evidence type="ECO:0000256" key="7">
    <source>
        <dbReference type="ARBA" id="ARBA00023170"/>
    </source>
</evidence>
<evidence type="ECO:0000256" key="6">
    <source>
        <dbReference type="ARBA" id="ARBA00023136"/>
    </source>
</evidence>
<keyword evidence="7 11" id="KW-0675">Receptor</keyword>
<sequence length="153" mass="17703">MYFSASKLFEWRSENLSSTSFNMRKVAIIVRGVFHVTLPSVITSFAYCRVVGVITSRKQVGIGTSSEIKSFLDKQLKIIKMLVAIVSIFLIIWVPLHIFHFYVSLTPHPPSIDFFLFNEYKRGLRYLFLLCITSASCCLNPLVYLWFSKQFRS</sequence>
<dbReference type="PROSITE" id="PS50262">
    <property type="entry name" value="G_PROTEIN_RECEP_F1_2"/>
    <property type="match status" value="1"/>
</dbReference>
<keyword evidence="3 9" id="KW-0812">Transmembrane</keyword>
<organism evidence="11 12">
    <name type="scientific">Leptotrombidium deliense</name>
    <dbReference type="NCBI Taxonomy" id="299467"/>
    <lineage>
        <taxon>Eukaryota</taxon>
        <taxon>Metazoa</taxon>
        <taxon>Ecdysozoa</taxon>
        <taxon>Arthropoda</taxon>
        <taxon>Chelicerata</taxon>
        <taxon>Arachnida</taxon>
        <taxon>Acari</taxon>
        <taxon>Acariformes</taxon>
        <taxon>Trombidiformes</taxon>
        <taxon>Prostigmata</taxon>
        <taxon>Anystina</taxon>
        <taxon>Parasitengona</taxon>
        <taxon>Trombiculoidea</taxon>
        <taxon>Trombiculidae</taxon>
        <taxon>Leptotrombidium</taxon>
    </lineage>
</organism>
<gene>
    <name evidence="11" type="ORF">B4U80_14996</name>
</gene>
<dbReference type="InterPro" id="IPR017452">
    <property type="entry name" value="GPCR_Rhodpsn_7TM"/>
</dbReference>
<dbReference type="PANTHER" id="PTHR24235">
    <property type="entry name" value="NEUROPEPTIDE Y RECEPTOR"/>
    <property type="match status" value="1"/>
</dbReference>
<comment type="subcellular location">
    <subcellularLocation>
        <location evidence="1">Membrane</location>
        <topology evidence="1">Multi-pass membrane protein</topology>
    </subcellularLocation>
</comment>
<evidence type="ECO:0000313" key="12">
    <source>
        <dbReference type="Proteomes" id="UP000288716"/>
    </source>
</evidence>
<proteinExistence type="inferred from homology"/>
<comment type="caution">
    <text evidence="11">The sequence shown here is derived from an EMBL/GenBank/DDBJ whole genome shotgun (WGS) entry which is preliminary data.</text>
</comment>
<dbReference type="SUPFAM" id="SSF81321">
    <property type="entry name" value="Family A G protein-coupled receptor-like"/>
    <property type="match status" value="1"/>
</dbReference>
<evidence type="ECO:0000259" key="10">
    <source>
        <dbReference type="PROSITE" id="PS50262"/>
    </source>
</evidence>
<evidence type="ECO:0000256" key="2">
    <source>
        <dbReference type="ARBA" id="ARBA00010663"/>
    </source>
</evidence>
<name>A0A443RV98_9ACAR</name>
<dbReference type="GO" id="GO:0016020">
    <property type="term" value="C:membrane"/>
    <property type="evidence" value="ECO:0007669"/>
    <property type="project" value="UniProtKB-SubCell"/>
</dbReference>
<evidence type="ECO:0000256" key="5">
    <source>
        <dbReference type="ARBA" id="ARBA00023040"/>
    </source>
</evidence>
<keyword evidence="4 9" id="KW-1133">Transmembrane helix</keyword>
<dbReference type="OrthoDB" id="9370401at2759"/>
<feature type="domain" description="G-protein coupled receptors family 1 profile" evidence="10">
    <location>
        <begin position="1"/>
        <end position="144"/>
    </location>
</feature>
<keyword evidence="5" id="KW-0297">G-protein coupled receptor</keyword>